<evidence type="ECO:0000256" key="6">
    <source>
        <dbReference type="ARBA" id="ARBA00023134"/>
    </source>
</evidence>
<comment type="subunit">
    <text evidence="8">Monomer.</text>
</comment>
<comment type="cofactor">
    <cofactor evidence="8">
        <name>Mg(2+)</name>
        <dbReference type="ChEBI" id="CHEBI:18420"/>
    </cofactor>
</comment>
<dbReference type="InterPro" id="IPR029044">
    <property type="entry name" value="Nucleotide-diphossugar_trans"/>
</dbReference>
<evidence type="ECO:0000256" key="8">
    <source>
        <dbReference type="HAMAP-Rule" id="MF_00316"/>
    </source>
</evidence>
<keyword evidence="1 8" id="KW-0963">Cytoplasm</keyword>
<comment type="caution">
    <text evidence="8">Lacks conserved residue(s) required for the propagation of feature annotation.</text>
</comment>
<keyword evidence="10" id="KW-0548">Nucleotidyltransferase</keyword>
<keyword evidence="4 8" id="KW-0547">Nucleotide-binding</keyword>
<feature type="binding site" evidence="8">
    <location>
        <position position="24"/>
    </location>
    <ligand>
        <name>GTP</name>
        <dbReference type="ChEBI" id="CHEBI:37565"/>
    </ligand>
</feature>
<dbReference type="InterPro" id="IPR025877">
    <property type="entry name" value="MobA-like_NTP_Trfase"/>
</dbReference>
<dbReference type="RefSeq" id="WP_377003525.1">
    <property type="nucleotide sequence ID" value="NZ_JBHSGG010000014.1"/>
</dbReference>
<evidence type="ECO:0000313" key="10">
    <source>
        <dbReference type="EMBL" id="MFC4727515.1"/>
    </source>
</evidence>
<protein>
    <recommendedName>
        <fullName evidence="8">Molybdenum cofactor guanylyltransferase</fullName>
        <shortName evidence="8">MoCo guanylyltransferase</shortName>
        <ecNumber evidence="8">2.7.7.77</ecNumber>
    </recommendedName>
    <alternativeName>
        <fullName evidence="8">GTP:molybdopterin guanylyltransferase</fullName>
    </alternativeName>
    <alternativeName>
        <fullName evidence="8">Mo-MPT guanylyltransferase</fullName>
    </alternativeName>
    <alternativeName>
        <fullName evidence="8">Molybdopterin guanylyltransferase</fullName>
    </alternativeName>
    <alternativeName>
        <fullName evidence="8">Molybdopterin-guanine dinucleotide synthase</fullName>
        <shortName evidence="8">MGD synthase</shortName>
    </alternativeName>
</protein>
<comment type="similarity">
    <text evidence="8">Belongs to the MobA family.</text>
</comment>
<sequence length="195" mass="20577">MERRQLTLGILAGGEGRRLGGVDKAWAEFGGEPLVLRQCRRLGDVAARILVSANRNLERYPEHGLAAVPDRLSGFQGPLAGIDALLSACRTPWLVTVPVDAWDVDGAILHALLAACGDAAGAVAVEPGGPQPMLAAYAVRRCRGPVEWALADGERAVQRVQAALGFPTLVLERAIGNLNTPEAFARAQAGMAVRE</sequence>
<dbReference type="HAMAP" id="MF_00316">
    <property type="entry name" value="MobA"/>
    <property type="match status" value="1"/>
</dbReference>
<name>A0ABV9NIH1_9GAMM</name>
<feature type="binding site" evidence="8">
    <location>
        <begin position="11"/>
        <end position="13"/>
    </location>
    <ligand>
        <name>GTP</name>
        <dbReference type="ChEBI" id="CHEBI:37565"/>
    </ligand>
</feature>
<evidence type="ECO:0000256" key="5">
    <source>
        <dbReference type="ARBA" id="ARBA00022842"/>
    </source>
</evidence>
<feature type="domain" description="MobA-like NTP transferase" evidence="9">
    <location>
        <begin position="10"/>
        <end position="158"/>
    </location>
</feature>
<dbReference type="Gene3D" id="3.90.550.10">
    <property type="entry name" value="Spore Coat Polysaccharide Biosynthesis Protein SpsA, Chain A"/>
    <property type="match status" value="1"/>
</dbReference>
<evidence type="ECO:0000256" key="4">
    <source>
        <dbReference type="ARBA" id="ARBA00022741"/>
    </source>
</evidence>
<dbReference type="PANTHER" id="PTHR19136:SF81">
    <property type="entry name" value="MOLYBDENUM COFACTOR GUANYLYLTRANSFERASE"/>
    <property type="match status" value="1"/>
</dbReference>
<comment type="domain">
    <text evidence="8">The N-terminal domain determines nucleotide recognition and specific binding, while the C-terminal domain determines the specific binding to the target protein.</text>
</comment>
<feature type="binding site" evidence="8">
    <location>
        <position position="100"/>
    </location>
    <ligand>
        <name>Mg(2+)</name>
        <dbReference type="ChEBI" id="CHEBI:18420"/>
    </ligand>
</feature>
<dbReference type="Pfam" id="PF12804">
    <property type="entry name" value="NTP_transf_3"/>
    <property type="match status" value="1"/>
</dbReference>
<evidence type="ECO:0000256" key="2">
    <source>
        <dbReference type="ARBA" id="ARBA00022679"/>
    </source>
</evidence>
<comment type="caution">
    <text evidence="10">The sequence shown here is derived from an EMBL/GenBank/DDBJ whole genome shotgun (WGS) entry which is preliminary data.</text>
</comment>
<dbReference type="EC" id="2.7.7.77" evidence="8"/>
<dbReference type="InterPro" id="IPR013482">
    <property type="entry name" value="Molybde_CF_guanTrfase"/>
</dbReference>
<evidence type="ECO:0000256" key="3">
    <source>
        <dbReference type="ARBA" id="ARBA00022723"/>
    </source>
</evidence>
<keyword evidence="2 8" id="KW-0808">Transferase</keyword>
<dbReference type="EMBL" id="JBHSGG010000014">
    <property type="protein sequence ID" value="MFC4727515.1"/>
    <property type="molecule type" value="Genomic_DNA"/>
</dbReference>
<keyword evidence="5 8" id="KW-0460">Magnesium</keyword>
<evidence type="ECO:0000256" key="7">
    <source>
        <dbReference type="ARBA" id="ARBA00023150"/>
    </source>
</evidence>
<gene>
    <name evidence="8" type="primary">mobA</name>
    <name evidence="10" type="ORF">ACFO3Q_04940</name>
</gene>
<accession>A0ABV9NIH1</accession>
<dbReference type="GO" id="GO:0016779">
    <property type="term" value="F:nucleotidyltransferase activity"/>
    <property type="evidence" value="ECO:0007669"/>
    <property type="project" value="UniProtKB-KW"/>
</dbReference>
<feature type="binding site" evidence="8">
    <location>
        <position position="70"/>
    </location>
    <ligand>
        <name>GTP</name>
        <dbReference type="ChEBI" id="CHEBI:37565"/>
    </ligand>
</feature>
<feature type="binding site" evidence="8">
    <location>
        <position position="100"/>
    </location>
    <ligand>
        <name>GTP</name>
        <dbReference type="ChEBI" id="CHEBI:37565"/>
    </ligand>
</feature>
<evidence type="ECO:0000256" key="1">
    <source>
        <dbReference type="ARBA" id="ARBA00022490"/>
    </source>
</evidence>
<comment type="function">
    <text evidence="8">Transfers a GMP moiety from GTP to Mo-molybdopterin (Mo-MPT) cofactor (Moco or molybdenum cofactor) to form Mo-molybdopterin guanine dinucleotide (Mo-MGD) cofactor.</text>
</comment>
<dbReference type="Proteomes" id="UP001595892">
    <property type="component" value="Unassembled WGS sequence"/>
</dbReference>
<proteinExistence type="inferred from homology"/>
<keyword evidence="6 8" id="KW-0342">GTP-binding</keyword>
<reference evidence="11" key="1">
    <citation type="journal article" date="2019" name="Int. J. Syst. Evol. Microbiol.">
        <title>The Global Catalogue of Microorganisms (GCM) 10K type strain sequencing project: providing services to taxonomists for standard genome sequencing and annotation.</title>
        <authorList>
            <consortium name="The Broad Institute Genomics Platform"/>
            <consortium name="The Broad Institute Genome Sequencing Center for Infectious Disease"/>
            <person name="Wu L."/>
            <person name="Ma J."/>
        </authorList>
    </citation>
    <scope>NUCLEOTIDE SEQUENCE [LARGE SCALE GENOMIC DNA]</scope>
    <source>
        <strain evidence="11">CGMCC 1.13574</strain>
    </source>
</reference>
<dbReference type="SUPFAM" id="SSF53448">
    <property type="entry name" value="Nucleotide-diphospho-sugar transferases"/>
    <property type="match status" value="1"/>
</dbReference>
<organism evidence="10 11">
    <name type="scientific">Coralloluteibacterium thermophilum</name>
    <dbReference type="NCBI Taxonomy" id="2707049"/>
    <lineage>
        <taxon>Bacteria</taxon>
        <taxon>Pseudomonadati</taxon>
        <taxon>Pseudomonadota</taxon>
        <taxon>Gammaproteobacteria</taxon>
        <taxon>Lysobacterales</taxon>
        <taxon>Lysobacteraceae</taxon>
        <taxon>Coralloluteibacterium</taxon>
    </lineage>
</organism>
<keyword evidence="11" id="KW-1185">Reference proteome</keyword>
<comment type="catalytic activity">
    <reaction evidence="8">
        <text>Mo-molybdopterin + GTP + H(+) = Mo-molybdopterin guanine dinucleotide + diphosphate</text>
        <dbReference type="Rhea" id="RHEA:34243"/>
        <dbReference type="ChEBI" id="CHEBI:15378"/>
        <dbReference type="ChEBI" id="CHEBI:33019"/>
        <dbReference type="ChEBI" id="CHEBI:37565"/>
        <dbReference type="ChEBI" id="CHEBI:71302"/>
        <dbReference type="ChEBI" id="CHEBI:71310"/>
        <dbReference type="EC" id="2.7.7.77"/>
    </reaction>
</comment>
<keyword evidence="7 8" id="KW-0501">Molybdenum cofactor biosynthesis</keyword>
<evidence type="ECO:0000313" key="11">
    <source>
        <dbReference type="Proteomes" id="UP001595892"/>
    </source>
</evidence>
<comment type="subcellular location">
    <subcellularLocation>
        <location evidence="8">Cytoplasm</location>
    </subcellularLocation>
</comment>
<keyword evidence="3 8" id="KW-0479">Metal-binding</keyword>
<dbReference type="PANTHER" id="PTHR19136">
    <property type="entry name" value="MOLYBDENUM COFACTOR GUANYLYLTRANSFERASE"/>
    <property type="match status" value="1"/>
</dbReference>
<dbReference type="CDD" id="cd02503">
    <property type="entry name" value="MobA"/>
    <property type="match status" value="1"/>
</dbReference>
<evidence type="ECO:0000259" key="9">
    <source>
        <dbReference type="Pfam" id="PF12804"/>
    </source>
</evidence>